<feature type="region of interest" description="Disordered" evidence="5">
    <location>
        <begin position="1"/>
        <end position="46"/>
    </location>
</feature>
<dbReference type="InterPro" id="IPR003959">
    <property type="entry name" value="ATPase_AAA_core"/>
</dbReference>
<dbReference type="GO" id="GO:0016887">
    <property type="term" value="F:ATP hydrolysis activity"/>
    <property type="evidence" value="ECO:0007669"/>
    <property type="project" value="InterPro"/>
</dbReference>
<evidence type="ECO:0000259" key="6">
    <source>
        <dbReference type="SMART" id="SM00382"/>
    </source>
</evidence>
<evidence type="ECO:0000256" key="2">
    <source>
        <dbReference type="ARBA" id="ARBA00022705"/>
    </source>
</evidence>
<dbReference type="CDD" id="cd18140">
    <property type="entry name" value="HLD_clamp_RFC"/>
    <property type="match status" value="1"/>
</dbReference>
<dbReference type="Gene3D" id="3.40.50.300">
    <property type="entry name" value="P-loop containing nucleotide triphosphate hydrolases"/>
    <property type="match status" value="1"/>
</dbReference>
<dbReference type="EMBL" id="JRKL02006599">
    <property type="protein sequence ID" value="KAF3948709.1"/>
    <property type="molecule type" value="Genomic_DNA"/>
</dbReference>
<evidence type="ECO:0000256" key="5">
    <source>
        <dbReference type="SAM" id="MobiDB-lite"/>
    </source>
</evidence>
<dbReference type="FunFam" id="3.40.50.300:FF:000773">
    <property type="entry name" value="Replication factor C subunit 1"/>
    <property type="match status" value="1"/>
</dbReference>
<evidence type="ECO:0000256" key="1">
    <source>
        <dbReference type="ARBA" id="ARBA00011480"/>
    </source>
</evidence>
<keyword evidence="2" id="KW-0235">DNA replication</keyword>
<feature type="compositionally biased region" description="Basic and acidic residues" evidence="5">
    <location>
        <begin position="11"/>
        <end position="21"/>
    </location>
</feature>
<dbReference type="SUPFAM" id="SSF52540">
    <property type="entry name" value="P-loop containing nucleoside triphosphate hydrolases"/>
    <property type="match status" value="1"/>
</dbReference>
<dbReference type="GO" id="GO:0006260">
    <property type="term" value="P:DNA replication"/>
    <property type="evidence" value="ECO:0007669"/>
    <property type="project" value="UniProtKB-KW"/>
</dbReference>
<dbReference type="Pfam" id="PF00004">
    <property type="entry name" value="AAA"/>
    <property type="match status" value="1"/>
</dbReference>
<organism evidence="7 8">
    <name type="scientific">Castanea mollissima</name>
    <name type="common">Chinese chestnut</name>
    <dbReference type="NCBI Taxonomy" id="60419"/>
    <lineage>
        <taxon>Eukaryota</taxon>
        <taxon>Viridiplantae</taxon>
        <taxon>Streptophyta</taxon>
        <taxon>Embryophyta</taxon>
        <taxon>Tracheophyta</taxon>
        <taxon>Spermatophyta</taxon>
        <taxon>Magnoliopsida</taxon>
        <taxon>eudicotyledons</taxon>
        <taxon>Gunneridae</taxon>
        <taxon>Pentapetalae</taxon>
        <taxon>rosids</taxon>
        <taxon>fabids</taxon>
        <taxon>Fagales</taxon>
        <taxon>Fagaceae</taxon>
        <taxon>Castanea</taxon>
    </lineage>
</organism>
<gene>
    <name evidence="7" type="ORF">CMV_025326</name>
</gene>
<dbReference type="InterPro" id="IPR003593">
    <property type="entry name" value="AAA+_ATPase"/>
</dbReference>
<dbReference type="CDD" id="cd00009">
    <property type="entry name" value="AAA"/>
    <property type="match status" value="1"/>
</dbReference>
<dbReference type="InterPro" id="IPR047854">
    <property type="entry name" value="RFC_lid"/>
</dbReference>
<dbReference type="InterPro" id="IPR027417">
    <property type="entry name" value="P-loop_NTPase"/>
</dbReference>
<accession>A0A8J4QM63</accession>
<dbReference type="Proteomes" id="UP000737018">
    <property type="component" value="Unassembled WGS sequence"/>
</dbReference>
<dbReference type="PANTHER" id="PTHR23389">
    <property type="entry name" value="CHROMOSOME TRANSMISSION FIDELITY FACTOR 18"/>
    <property type="match status" value="1"/>
</dbReference>
<evidence type="ECO:0000313" key="7">
    <source>
        <dbReference type="EMBL" id="KAF3948709.1"/>
    </source>
</evidence>
<dbReference type="GO" id="GO:0005634">
    <property type="term" value="C:nucleus"/>
    <property type="evidence" value="ECO:0007669"/>
    <property type="project" value="TreeGrafter"/>
</dbReference>
<dbReference type="OrthoDB" id="909918at2759"/>
<feature type="domain" description="AAA+ ATPase" evidence="6">
    <location>
        <begin position="89"/>
        <end position="227"/>
    </location>
</feature>
<dbReference type="Gene3D" id="1.10.8.60">
    <property type="match status" value="1"/>
</dbReference>
<reference evidence="7" key="1">
    <citation type="submission" date="2020-03" db="EMBL/GenBank/DDBJ databases">
        <title>Castanea mollissima Vanexum genome sequencing.</title>
        <authorList>
            <person name="Staton M."/>
        </authorList>
    </citation>
    <scope>NUCLEOTIDE SEQUENCE</scope>
    <source>
        <tissue evidence="7">Leaf</tissue>
    </source>
</reference>
<dbReference type="SMART" id="SM00382">
    <property type="entry name" value="AAA"/>
    <property type="match status" value="1"/>
</dbReference>
<evidence type="ECO:0000313" key="8">
    <source>
        <dbReference type="Proteomes" id="UP000737018"/>
    </source>
</evidence>
<proteinExistence type="predicted"/>
<dbReference type="PANTHER" id="PTHR23389:SF6">
    <property type="entry name" value="REPLICATION FACTOR C SUBUNIT 1"/>
    <property type="match status" value="1"/>
</dbReference>
<comment type="subunit">
    <text evidence="1">Heterotetramer of subunits RFC2, RFC3, RFC4 and RFC5 that can form a complex with RFC1.</text>
</comment>
<protein>
    <recommendedName>
        <fullName evidence="6">AAA+ ATPase domain-containing protein</fullName>
    </recommendedName>
</protein>
<keyword evidence="3" id="KW-0547">Nucleotide-binding</keyword>
<comment type="caution">
    <text evidence="7">The sequence shown here is derived from an EMBL/GenBank/DDBJ whole genome shotgun (WGS) entry which is preliminary data.</text>
</comment>
<keyword evidence="8" id="KW-1185">Reference proteome</keyword>
<dbReference type="GO" id="GO:0003677">
    <property type="term" value="F:DNA binding"/>
    <property type="evidence" value="ECO:0007669"/>
    <property type="project" value="TreeGrafter"/>
</dbReference>
<dbReference type="AlphaFoldDB" id="A0A8J4QM63"/>
<evidence type="ECO:0000256" key="3">
    <source>
        <dbReference type="ARBA" id="ARBA00022741"/>
    </source>
</evidence>
<sequence length="334" mass="36550">MICASKPAKAPVEEESKRPVDKVAPLPQKSPQKIETKKDSIGNSPKVPNDIIGNQSLVKQHHDWLTNWNKQFLDIGNKKKGKKQNDSGAKKAVLLSGTPGIGKTTSAKLVSQMLDFQAIEVNASDNGGKADAKIEKGIGGSNANSIKELVSNEAFSVNMDRSKHPKTVLIMDEVDGMSAGDRGEVADLIASIKISKIPIICICNDRYSQKLKSLVNYCLLLSFRKPTNQQMAKRLMQVATAEGLQVNQIALEELADRVNGDMRMAVNQLHAKDEDISPFTAVDKLFGFNAGKLRMDERIDLSMSEKYINDSSSENLQIVQGWCLQLKDLSALGS</sequence>
<keyword evidence="4" id="KW-0067">ATP-binding</keyword>
<evidence type="ECO:0000256" key="4">
    <source>
        <dbReference type="ARBA" id="ARBA00022840"/>
    </source>
</evidence>
<dbReference type="GO" id="GO:0005524">
    <property type="term" value="F:ATP binding"/>
    <property type="evidence" value="ECO:0007669"/>
    <property type="project" value="UniProtKB-KW"/>
</dbReference>
<name>A0A8J4QM63_9ROSI</name>